<organism evidence="1 2">
    <name type="scientific">Caldithrix abyssi DSM 13497</name>
    <dbReference type="NCBI Taxonomy" id="880073"/>
    <lineage>
        <taxon>Bacteria</taxon>
        <taxon>Pseudomonadati</taxon>
        <taxon>Calditrichota</taxon>
        <taxon>Calditrichia</taxon>
        <taxon>Calditrichales</taxon>
        <taxon>Calditrichaceae</taxon>
        <taxon>Caldithrix</taxon>
    </lineage>
</organism>
<accession>A0A1J1CF25</accession>
<dbReference type="EMBL" id="CP018099">
    <property type="protein sequence ID" value="APF20873.1"/>
    <property type="molecule type" value="Genomic_DNA"/>
</dbReference>
<sequence>MLIFYSIFRTRQKGHTLNKKAIPTQWTFCRSYVPLFNLNKKGLSFPLS</sequence>
<gene>
    <name evidence="1" type="ORF">Cabys_4128</name>
</gene>
<proteinExistence type="predicted"/>
<reference evidence="1 2" key="1">
    <citation type="submission" date="2016-11" db="EMBL/GenBank/DDBJ databases">
        <title>Genomic analysis of Caldithrix abyssi and proposal of a novel bacterial phylum Caldithrichaeota.</title>
        <authorList>
            <person name="Kublanov I."/>
            <person name="Sigalova O."/>
            <person name="Gavrilov S."/>
            <person name="Lebedinsky A."/>
            <person name="Ivanova N."/>
            <person name="Daum C."/>
            <person name="Reddy T."/>
            <person name="Klenk H.P."/>
            <person name="Goker M."/>
            <person name="Reva O."/>
            <person name="Miroshnichenko M."/>
            <person name="Kyprides N."/>
            <person name="Woyke T."/>
            <person name="Gelfand M."/>
        </authorList>
    </citation>
    <scope>NUCLEOTIDE SEQUENCE [LARGE SCALE GENOMIC DNA]</scope>
    <source>
        <strain evidence="1 2">LF13</strain>
    </source>
</reference>
<evidence type="ECO:0000313" key="2">
    <source>
        <dbReference type="Proteomes" id="UP000183868"/>
    </source>
</evidence>
<dbReference type="Proteomes" id="UP000183868">
    <property type="component" value="Chromosome"/>
</dbReference>
<dbReference type="AlphaFoldDB" id="A0A1J1CF25"/>
<name>A0A1J1CF25_CALAY</name>
<evidence type="ECO:0000313" key="1">
    <source>
        <dbReference type="EMBL" id="APF20873.1"/>
    </source>
</evidence>
<dbReference type="KEGG" id="caby:Cabys_4128"/>
<protein>
    <submittedName>
        <fullName evidence="1">Uncharacterized protein</fullName>
    </submittedName>
</protein>